<dbReference type="GO" id="GO:0051536">
    <property type="term" value="F:iron-sulfur cluster binding"/>
    <property type="evidence" value="ECO:0007669"/>
    <property type="project" value="UniProtKB-KW"/>
</dbReference>
<protein>
    <submittedName>
        <fullName evidence="7">Putative Radical SAM domain protein</fullName>
    </submittedName>
</protein>
<dbReference type="InterPro" id="IPR023885">
    <property type="entry name" value="4Fe4S-binding_SPASM_dom"/>
</dbReference>
<dbReference type="SFLD" id="SFLDG01067">
    <property type="entry name" value="SPASM/twitch_domain_containing"/>
    <property type="match status" value="1"/>
</dbReference>
<feature type="domain" description="4Fe4S-binding SPASM" evidence="6">
    <location>
        <begin position="211"/>
        <end position="278"/>
    </location>
</feature>
<keyword evidence="4" id="KW-0411">Iron-sulfur</keyword>
<keyword evidence="2" id="KW-0479">Metal-binding</keyword>
<dbReference type="InterPro" id="IPR013785">
    <property type="entry name" value="Aldolase_TIM"/>
</dbReference>
<evidence type="ECO:0000256" key="4">
    <source>
        <dbReference type="ARBA" id="ARBA00023014"/>
    </source>
</evidence>
<dbReference type="Gene3D" id="3.20.20.70">
    <property type="entry name" value="Aldolase class I"/>
    <property type="match status" value="1"/>
</dbReference>
<evidence type="ECO:0000313" key="7">
    <source>
        <dbReference type="EMBL" id="CUR35594.1"/>
    </source>
</evidence>
<keyword evidence="8" id="KW-1185">Reference proteome</keyword>
<dbReference type="InterPro" id="IPR058240">
    <property type="entry name" value="rSAM_sf"/>
</dbReference>
<evidence type="ECO:0000256" key="2">
    <source>
        <dbReference type="ARBA" id="ARBA00022723"/>
    </source>
</evidence>
<feature type="domain" description="Radical SAM core" evidence="5">
    <location>
        <begin position="54"/>
        <end position="157"/>
    </location>
</feature>
<dbReference type="InterPro" id="IPR007197">
    <property type="entry name" value="rSAM"/>
</dbReference>
<name>A0A1J1LUA0_9CYAN</name>
<evidence type="ECO:0000259" key="6">
    <source>
        <dbReference type="Pfam" id="PF13186"/>
    </source>
</evidence>
<evidence type="ECO:0000256" key="3">
    <source>
        <dbReference type="ARBA" id="ARBA00023004"/>
    </source>
</evidence>
<dbReference type="OrthoDB" id="9782387at2"/>
<organism evidence="7 8">
    <name type="scientific">Planktothrix tepida PCC 9214</name>
    <dbReference type="NCBI Taxonomy" id="671072"/>
    <lineage>
        <taxon>Bacteria</taxon>
        <taxon>Bacillati</taxon>
        <taxon>Cyanobacteriota</taxon>
        <taxon>Cyanophyceae</taxon>
        <taxon>Oscillatoriophycideae</taxon>
        <taxon>Oscillatoriales</taxon>
        <taxon>Microcoleaceae</taxon>
        <taxon>Planktothrix</taxon>
    </lineage>
</organism>
<dbReference type="Pfam" id="PF13186">
    <property type="entry name" value="SPASM"/>
    <property type="match status" value="1"/>
</dbReference>
<dbReference type="Proteomes" id="UP000184315">
    <property type="component" value="Unassembled WGS sequence"/>
</dbReference>
<keyword evidence="1" id="KW-0949">S-adenosyl-L-methionine</keyword>
<dbReference type="InterPro" id="IPR050377">
    <property type="entry name" value="Radical_SAM_PqqE_MftC-like"/>
</dbReference>
<dbReference type="GO" id="GO:0046872">
    <property type="term" value="F:metal ion binding"/>
    <property type="evidence" value="ECO:0007669"/>
    <property type="project" value="UniProtKB-KW"/>
</dbReference>
<dbReference type="SUPFAM" id="SSF102114">
    <property type="entry name" value="Radical SAM enzymes"/>
    <property type="match status" value="1"/>
</dbReference>
<dbReference type="CDD" id="cd21109">
    <property type="entry name" value="SPASM"/>
    <property type="match status" value="1"/>
</dbReference>
<keyword evidence="3" id="KW-0408">Iron</keyword>
<dbReference type="SFLD" id="SFLDS00029">
    <property type="entry name" value="Radical_SAM"/>
    <property type="match status" value="1"/>
</dbReference>
<dbReference type="RefSeq" id="WP_072722548.1">
    <property type="nucleotide sequence ID" value="NZ_LN889815.1"/>
</dbReference>
<reference evidence="8" key="1">
    <citation type="submission" date="2015-10" db="EMBL/GenBank/DDBJ databases">
        <authorList>
            <person name="Regsiter A."/>
            <person name="william w."/>
        </authorList>
    </citation>
    <scope>NUCLEOTIDE SEQUENCE [LARGE SCALE GENOMIC DNA]</scope>
</reference>
<dbReference type="PANTHER" id="PTHR11228">
    <property type="entry name" value="RADICAL SAM DOMAIN PROTEIN"/>
    <property type="match status" value="1"/>
</dbReference>
<dbReference type="EMBL" id="CZDF01000174">
    <property type="protein sequence ID" value="CUR35594.1"/>
    <property type="molecule type" value="Genomic_DNA"/>
</dbReference>
<evidence type="ECO:0000313" key="8">
    <source>
        <dbReference type="Proteomes" id="UP000184315"/>
    </source>
</evidence>
<dbReference type="CDD" id="cd01335">
    <property type="entry name" value="Radical_SAM"/>
    <property type="match status" value="1"/>
</dbReference>
<dbReference type="Pfam" id="PF04055">
    <property type="entry name" value="Radical_SAM"/>
    <property type="match status" value="1"/>
</dbReference>
<proteinExistence type="predicted"/>
<sequence length="279" mass="32954">MIYNLIKSYHMTFFREFKVKLIKIKWLKKAIRKLFDLFLLTNCGTPPITTLAIEINEACNRKCDWCPNSKNQRKNGFIDEEIFYKIIDQMAEIKFVGRVTFNQYNEPLLDNRLPKFIRYVRQKLSSSYIYLNTNGDFINIELWTLLRKEGLDYVNISQYDGKINQNIKKVLESLDNEEKKHFGVHIFDTSKINNRAGLVNTTSKLPLKKFCFRPFSQLCVTYEGKVVLCCNDYFGQIEIGDVKTTPIKEIWENEIFVRYRKELKKGNRADLELCKTCDA</sequence>
<evidence type="ECO:0000259" key="5">
    <source>
        <dbReference type="Pfam" id="PF04055"/>
    </source>
</evidence>
<evidence type="ECO:0000256" key="1">
    <source>
        <dbReference type="ARBA" id="ARBA00022691"/>
    </source>
</evidence>
<dbReference type="STRING" id="671072.PL9214670220"/>
<dbReference type="PANTHER" id="PTHR11228:SF7">
    <property type="entry name" value="PQQA PEPTIDE CYCLASE"/>
    <property type="match status" value="1"/>
</dbReference>
<dbReference type="GO" id="GO:0003824">
    <property type="term" value="F:catalytic activity"/>
    <property type="evidence" value="ECO:0007669"/>
    <property type="project" value="InterPro"/>
</dbReference>
<gene>
    <name evidence="7" type="ORF">PL9214670220</name>
</gene>
<accession>A0A1J1LUA0</accession>
<dbReference type="AlphaFoldDB" id="A0A1J1LUA0"/>